<organism evidence="2 3">
    <name type="scientific">Chitinophaga flava</name>
    <dbReference type="NCBI Taxonomy" id="2259036"/>
    <lineage>
        <taxon>Bacteria</taxon>
        <taxon>Pseudomonadati</taxon>
        <taxon>Bacteroidota</taxon>
        <taxon>Chitinophagia</taxon>
        <taxon>Chitinophagales</taxon>
        <taxon>Chitinophagaceae</taxon>
        <taxon>Chitinophaga</taxon>
    </lineage>
</organism>
<dbReference type="GO" id="GO:0016887">
    <property type="term" value="F:ATP hydrolysis activity"/>
    <property type="evidence" value="ECO:0007669"/>
    <property type="project" value="InterPro"/>
</dbReference>
<reference evidence="2 3" key="1">
    <citation type="submission" date="2018-05" db="EMBL/GenBank/DDBJ databases">
        <title>Chitinophaga sp. K3CV102501T nov., isolated from isolated from a monsoon evergreen broad-leaved forest soil.</title>
        <authorList>
            <person name="Lv Y."/>
        </authorList>
    </citation>
    <scope>NUCLEOTIDE SEQUENCE [LARGE SCALE GENOMIC DNA]</scope>
    <source>
        <strain evidence="2 3">GDMCC 1.1325</strain>
    </source>
</reference>
<dbReference type="Pfam" id="PF13476">
    <property type="entry name" value="AAA_23"/>
    <property type="match status" value="1"/>
</dbReference>
<dbReference type="InterPro" id="IPR027417">
    <property type="entry name" value="P-loop_NTPase"/>
</dbReference>
<dbReference type="RefSeq" id="WP_113615901.1">
    <property type="nucleotide sequence ID" value="NZ_QFFJ01000001.1"/>
</dbReference>
<gene>
    <name evidence="2" type="ORF">DF182_12275</name>
</gene>
<evidence type="ECO:0000259" key="1">
    <source>
        <dbReference type="Pfam" id="PF13476"/>
    </source>
</evidence>
<sequence>MRITSIQLNNYRAFLNINDKDDFSIELPTGHNLLIYGENGSGKSSLFNAVRDFIFSSVNPDQPFATNKFYDADKVSEKPYIAVGFENDDNKYFYSEDPALTDSHTCHHIRKGVATYGFISYRDLLKLHLYEIGQSIDYFSFFFGKDGLLAEETLLTPSSPGNKKTYGQLWGDIEQEKDTQALEDYNINAAQLIARLTEKTNHLLLFFENKLKINIEYIDGQIDNAVTSPRILFHIELFGKEIESHHGILNEARLTSLAISIYFANLLSFPDNDFKFLFLDDIFIGLDMSNRIPLLEILTAGDIHGASFRSFQIFITTYDKEWFELAKSYLKDNWDTIEFLVDDHSAIPERPYIKKSQSHKERAEYHLLNGDYPACANYLRKAFEKELRRILPYNFLYPGRKDTSVTSGIIDIPKSHFTITDALETWSFNINNNALNRGYSSDFMGLEVLIGKFEKLITQYRIPFGYTNELRIIKNRLLNPLSHENLRSPVFKRELIQAFKILEEFSFFESRIILPVDSEESVLLTAPKENSLKTKYFYRFELLESLRFIRYKSFYTFLNVKCRSLYKQRFNGPQEVMEYDYTSVNKLCKSIFKDSTKSSSNDTIYDNEFEFNEIYTEDGKNIKELIK</sequence>
<accession>A0A365Y5M5</accession>
<dbReference type="Proteomes" id="UP000253410">
    <property type="component" value="Unassembled WGS sequence"/>
</dbReference>
<proteinExistence type="predicted"/>
<dbReference type="InterPro" id="IPR038729">
    <property type="entry name" value="Rad50/SbcC_AAA"/>
</dbReference>
<keyword evidence="3" id="KW-1185">Reference proteome</keyword>
<dbReference type="Gene3D" id="3.40.50.300">
    <property type="entry name" value="P-loop containing nucleotide triphosphate hydrolases"/>
    <property type="match status" value="1"/>
</dbReference>
<dbReference type="EMBL" id="QFFJ01000001">
    <property type="protein sequence ID" value="RBL93304.1"/>
    <property type="molecule type" value="Genomic_DNA"/>
</dbReference>
<evidence type="ECO:0000313" key="2">
    <source>
        <dbReference type="EMBL" id="RBL93304.1"/>
    </source>
</evidence>
<protein>
    <recommendedName>
        <fullName evidence="1">Rad50/SbcC-type AAA domain-containing protein</fullName>
    </recommendedName>
</protein>
<dbReference type="GO" id="GO:0006302">
    <property type="term" value="P:double-strand break repair"/>
    <property type="evidence" value="ECO:0007669"/>
    <property type="project" value="InterPro"/>
</dbReference>
<dbReference type="AlphaFoldDB" id="A0A365Y5M5"/>
<evidence type="ECO:0000313" key="3">
    <source>
        <dbReference type="Proteomes" id="UP000253410"/>
    </source>
</evidence>
<feature type="domain" description="Rad50/SbcC-type AAA" evidence="1">
    <location>
        <begin position="5"/>
        <end position="137"/>
    </location>
</feature>
<name>A0A365Y5M5_9BACT</name>
<dbReference type="OrthoDB" id="1023918at2"/>
<dbReference type="SUPFAM" id="SSF52540">
    <property type="entry name" value="P-loop containing nucleoside triphosphate hydrolases"/>
    <property type="match status" value="1"/>
</dbReference>
<comment type="caution">
    <text evidence="2">The sequence shown here is derived from an EMBL/GenBank/DDBJ whole genome shotgun (WGS) entry which is preliminary data.</text>
</comment>